<dbReference type="SUPFAM" id="SSF81660">
    <property type="entry name" value="Metal cation-transporting ATPase, ATP-binding domain N"/>
    <property type="match status" value="1"/>
</dbReference>
<dbReference type="GO" id="GO:0005524">
    <property type="term" value="F:ATP binding"/>
    <property type="evidence" value="ECO:0007669"/>
    <property type="project" value="UniProtKB-KW"/>
</dbReference>
<keyword evidence="3" id="KW-1003">Cell membrane</keyword>
<dbReference type="InterPro" id="IPR050510">
    <property type="entry name" value="Cation_transp_ATPase_P-type"/>
</dbReference>
<dbReference type="InterPro" id="IPR044492">
    <property type="entry name" value="P_typ_ATPase_HD_dom"/>
</dbReference>
<evidence type="ECO:0000256" key="9">
    <source>
        <dbReference type="ARBA" id="ARBA00022967"/>
    </source>
</evidence>
<dbReference type="Gene3D" id="3.40.1110.10">
    <property type="entry name" value="Calcium-transporting ATPase, cytoplasmic domain N"/>
    <property type="match status" value="1"/>
</dbReference>
<dbReference type="InterPro" id="IPR023214">
    <property type="entry name" value="HAD_sf"/>
</dbReference>
<keyword evidence="8" id="KW-0460">Magnesium</keyword>
<dbReference type="Pfam" id="PF13246">
    <property type="entry name" value="Cation_ATPase"/>
    <property type="match status" value="1"/>
</dbReference>
<dbReference type="PROSITE" id="PS00154">
    <property type="entry name" value="ATPASE_E1_E2"/>
    <property type="match status" value="1"/>
</dbReference>
<feature type="transmembrane region" description="Helical" evidence="12">
    <location>
        <begin position="714"/>
        <end position="733"/>
    </location>
</feature>
<dbReference type="SFLD" id="SFLDS00003">
    <property type="entry name" value="Haloacid_Dehalogenase"/>
    <property type="match status" value="1"/>
</dbReference>
<dbReference type="InterPro" id="IPR008250">
    <property type="entry name" value="ATPase_P-typ_transduc_dom_A_sf"/>
</dbReference>
<evidence type="ECO:0000256" key="10">
    <source>
        <dbReference type="ARBA" id="ARBA00022989"/>
    </source>
</evidence>
<dbReference type="GO" id="GO:0016887">
    <property type="term" value="F:ATP hydrolysis activity"/>
    <property type="evidence" value="ECO:0007669"/>
    <property type="project" value="InterPro"/>
</dbReference>
<evidence type="ECO:0000256" key="7">
    <source>
        <dbReference type="ARBA" id="ARBA00022840"/>
    </source>
</evidence>
<comment type="similarity">
    <text evidence="2">Belongs to the cation transport ATPase (P-type) (TC 3.A.3) family. Type IIA subfamily.</text>
</comment>
<dbReference type="CDD" id="cd02080">
    <property type="entry name" value="P-type_ATPase_cation"/>
    <property type="match status" value="1"/>
</dbReference>
<feature type="transmembrane region" description="Helical" evidence="12">
    <location>
        <begin position="276"/>
        <end position="301"/>
    </location>
</feature>
<dbReference type="GO" id="GO:0005391">
    <property type="term" value="F:P-type sodium:potassium-exchanging transporter activity"/>
    <property type="evidence" value="ECO:0007669"/>
    <property type="project" value="TreeGrafter"/>
</dbReference>
<dbReference type="PANTHER" id="PTHR43294">
    <property type="entry name" value="SODIUM/POTASSIUM-TRANSPORTING ATPASE SUBUNIT ALPHA"/>
    <property type="match status" value="1"/>
</dbReference>
<comment type="subcellular location">
    <subcellularLocation>
        <location evidence="1">Cell membrane</location>
        <topology evidence="1">Multi-pass membrane protein</topology>
    </subcellularLocation>
</comment>
<dbReference type="AlphaFoldDB" id="A0A4R2GSQ7"/>
<protein>
    <submittedName>
        <fullName evidence="14">Calcium-translocating P-type ATPase/potassium/sodium efflux P-type ATPase,TIGR01523</fullName>
    </submittedName>
</protein>
<dbReference type="NCBIfam" id="TIGR01494">
    <property type="entry name" value="ATPase_P-type"/>
    <property type="match status" value="3"/>
</dbReference>
<feature type="transmembrane region" description="Helical" evidence="12">
    <location>
        <begin position="754"/>
        <end position="773"/>
    </location>
</feature>
<evidence type="ECO:0000313" key="14">
    <source>
        <dbReference type="EMBL" id="TCO13362.1"/>
    </source>
</evidence>
<accession>A0A4R2GSQ7</accession>
<dbReference type="InterPro" id="IPR059000">
    <property type="entry name" value="ATPase_P-type_domA"/>
</dbReference>
<feature type="transmembrane region" description="Helical" evidence="12">
    <location>
        <begin position="65"/>
        <end position="98"/>
    </location>
</feature>
<dbReference type="InterPro" id="IPR001757">
    <property type="entry name" value="P_typ_ATPase"/>
</dbReference>
<dbReference type="RefSeq" id="WP_132006196.1">
    <property type="nucleotide sequence ID" value="NZ_JBHUNN010000002.1"/>
</dbReference>
<dbReference type="SUPFAM" id="SSF81665">
    <property type="entry name" value="Calcium ATPase, transmembrane domain M"/>
    <property type="match status" value="1"/>
</dbReference>
<evidence type="ECO:0000256" key="6">
    <source>
        <dbReference type="ARBA" id="ARBA00022741"/>
    </source>
</evidence>
<dbReference type="SFLD" id="SFLDF00027">
    <property type="entry name" value="p-type_atpase"/>
    <property type="match status" value="1"/>
</dbReference>
<evidence type="ECO:0000256" key="5">
    <source>
        <dbReference type="ARBA" id="ARBA00022692"/>
    </source>
</evidence>
<evidence type="ECO:0000256" key="8">
    <source>
        <dbReference type="ARBA" id="ARBA00022842"/>
    </source>
</evidence>
<dbReference type="PANTHER" id="PTHR43294:SF21">
    <property type="entry name" value="CATION TRANSPORTING ATPASE"/>
    <property type="match status" value="1"/>
</dbReference>
<dbReference type="PRINTS" id="PR00120">
    <property type="entry name" value="HATPASE"/>
</dbReference>
<reference evidence="14 15" key="1">
    <citation type="submission" date="2019-03" db="EMBL/GenBank/DDBJ databases">
        <title>Genomic Encyclopedia of Type Strains, Phase IV (KMG-IV): sequencing the most valuable type-strain genomes for metagenomic binning, comparative biology and taxonomic classification.</title>
        <authorList>
            <person name="Goeker M."/>
        </authorList>
    </citation>
    <scope>NUCLEOTIDE SEQUENCE [LARGE SCALE GENOMIC DNA]</scope>
    <source>
        <strain evidence="14 15">DSM 22958</strain>
    </source>
</reference>
<dbReference type="InterPro" id="IPR006068">
    <property type="entry name" value="ATPase_P-typ_cation-transptr_C"/>
</dbReference>
<dbReference type="GO" id="GO:1902600">
    <property type="term" value="P:proton transmembrane transport"/>
    <property type="evidence" value="ECO:0007669"/>
    <property type="project" value="TreeGrafter"/>
</dbReference>
<keyword evidence="5 12" id="KW-0812">Transmembrane</keyword>
<evidence type="ECO:0000256" key="3">
    <source>
        <dbReference type="ARBA" id="ARBA00022475"/>
    </source>
</evidence>
<evidence type="ECO:0000256" key="12">
    <source>
        <dbReference type="SAM" id="Phobius"/>
    </source>
</evidence>
<feature type="transmembrane region" description="Helical" evidence="12">
    <location>
        <begin position="249"/>
        <end position="270"/>
    </location>
</feature>
<keyword evidence="7" id="KW-0067">ATP-binding</keyword>
<dbReference type="OrthoDB" id="391538at2"/>
<name>A0A4R2GSQ7_9HYPH</name>
<dbReference type="Gene3D" id="1.20.1110.10">
    <property type="entry name" value="Calcium-transporting ATPase, transmembrane domain"/>
    <property type="match status" value="1"/>
</dbReference>
<keyword evidence="9" id="KW-1278">Translocase</keyword>
<evidence type="ECO:0000313" key="15">
    <source>
        <dbReference type="Proteomes" id="UP000294881"/>
    </source>
</evidence>
<feature type="transmembrane region" description="Helical" evidence="12">
    <location>
        <begin position="785"/>
        <end position="803"/>
    </location>
</feature>
<dbReference type="FunFam" id="2.70.150.10:FF:000160">
    <property type="entry name" value="Sarcoplasmic/endoplasmic reticulum calcium ATPase 1"/>
    <property type="match status" value="1"/>
</dbReference>
<evidence type="ECO:0000256" key="4">
    <source>
        <dbReference type="ARBA" id="ARBA00022553"/>
    </source>
</evidence>
<dbReference type="Gene3D" id="3.40.50.1000">
    <property type="entry name" value="HAD superfamily/HAD-like"/>
    <property type="match status" value="1"/>
</dbReference>
<gene>
    <name evidence="14" type="ORF">EV666_10672</name>
</gene>
<keyword evidence="10 12" id="KW-1133">Transmembrane helix</keyword>
<dbReference type="Pfam" id="PF00689">
    <property type="entry name" value="Cation_ATPase_C"/>
    <property type="match status" value="1"/>
</dbReference>
<dbReference type="GO" id="GO:0005886">
    <property type="term" value="C:plasma membrane"/>
    <property type="evidence" value="ECO:0007669"/>
    <property type="project" value="UniProtKB-SubCell"/>
</dbReference>
<dbReference type="Proteomes" id="UP000294881">
    <property type="component" value="Unassembled WGS sequence"/>
</dbReference>
<proteinExistence type="inferred from homology"/>
<organism evidence="14 15">
    <name type="scientific">Camelimonas lactis</name>
    <dbReference type="NCBI Taxonomy" id="659006"/>
    <lineage>
        <taxon>Bacteria</taxon>
        <taxon>Pseudomonadati</taxon>
        <taxon>Pseudomonadota</taxon>
        <taxon>Alphaproteobacteria</taxon>
        <taxon>Hyphomicrobiales</taxon>
        <taxon>Chelatococcaceae</taxon>
        <taxon>Camelimonas</taxon>
    </lineage>
</organism>
<dbReference type="Pfam" id="PF00122">
    <property type="entry name" value="E1-E2_ATPase"/>
    <property type="match status" value="1"/>
</dbReference>
<dbReference type="SMART" id="SM00831">
    <property type="entry name" value="Cation_ATPase_N"/>
    <property type="match status" value="1"/>
</dbReference>
<dbReference type="SUPFAM" id="SSF81653">
    <property type="entry name" value="Calcium ATPase, transduction domain A"/>
    <property type="match status" value="1"/>
</dbReference>
<feature type="transmembrane region" description="Helical" evidence="12">
    <location>
        <begin position="681"/>
        <end position="702"/>
    </location>
</feature>
<keyword evidence="4" id="KW-0597">Phosphoprotein</keyword>
<dbReference type="InterPro" id="IPR023298">
    <property type="entry name" value="ATPase_P-typ_TM_dom_sf"/>
</dbReference>
<evidence type="ECO:0000256" key="2">
    <source>
        <dbReference type="ARBA" id="ARBA00005675"/>
    </source>
</evidence>
<sequence>MKMIEQEAWHARTAEEVCAAFETGMDGLDSGEAARRLDDFGPNALPAARRTHPVLRFLAQFNNTLIYFLLAAAIAAMALGHVIDGAVIIIVVLINAIVGFIQEGKAERALEAIRDMIAPHTTVVRDGERHTVDARLLVPGDIVALEAGDKAPADIRLLRARGLSADEAILTGESVPAEKNEKPVAANAALGDRAPIIHSGTVITTGQGLGVAVATGNRTEIGRIAGMIGDVQTLTTPLLRQINAFGTRFTWFAIGAAALLFAFAVLARNYEWLDALMVVVALAVGVVPEGLPAVITITLAIGVRRMAARNAVVRRLPAVETLGATSVICSDKTGTLTRNEMTVRRLVTALGVTGVSGSGYAPEGRFDGETSAADVDRDGLLRAGLLCNDARLVENEGQWSVLGDPMEGALVAVAAKGGLHPEAERQAWTRRDEIPFDAQHRFMATLHDEPGGERRIFVKGAPERVLSMCSGPIDHDWWRERVDTAAAQGERVLAFATKTVGTDVERLEFGTVESGLTLLGVAGFVDPPRDEAIAAVAECRRAGIAVKMITGDHYGTAVAIARQLAIADDPQVLEGGALDGMPDDELRRTVERVAVFARATPEHKLRIVRALQANGHIVAMTGDGVNDAPAVKQADVGVAMGRKGTEAAKEAAQMVLLDDNFASIVAAVHEGRTVYDNIRKVIGWTLPSNGGEVLCVIIAILLGLNLPMTPVQILWINMVLTVTLGLVLAFEPSEPDVMQRPPRPREAPILSRFLVWRIIFVSFLFVIGVFIIFEYGRSRGYDIEGARTLVVNTVVVMEIFYLFNVRYLHRTSFSLIGAMGTPAVLSAIAIVIAAQLLFTYAPFMQDLFGTAPIAFIDGLVIILIGVITMVILEVEKALSRRAMP</sequence>
<feature type="transmembrane region" description="Helical" evidence="12">
    <location>
        <begin position="853"/>
        <end position="874"/>
    </location>
</feature>
<dbReference type="Gene3D" id="2.70.150.10">
    <property type="entry name" value="Calcium-transporting ATPase, cytoplasmic transduction domain A"/>
    <property type="match status" value="1"/>
</dbReference>
<dbReference type="InterPro" id="IPR004014">
    <property type="entry name" value="ATPase_P-typ_cation-transptr_N"/>
</dbReference>
<dbReference type="InterPro" id="IPR023299">
    <property type="entry name" value="ATPase_P-typ_cyto_dom_N"/>
</dbReference>
<feature type="transmembrane region" description="Helical" evidence="12">
    <location>
        <begin position="815"/>
        <end position="841"/>
    </location>
</feature>
<evidence type="ECO:0000256" key="1">
    <source>
        <dbReference type="ARBA" id="ARBA00004651"/>
    </source>
</evidence>
<dbReference type="GO" id="GO:0006883">
    <property type="term" value="P:intracellular sodium ion homeostasis"/>
    <property type="evidence" value="ECO:0007669"/>
    <property type="project" value="TreeGrafter"/>
</dbReference>
<dbReference type="GO" id="GO:1990573">
    <property type="term" value="P:potassium ion import across plasma membrane"/>
    <property type="evidence" value="ECO:0007669"/>
    <property type="project" value="TreeGrafter"/>
</dbReference>
<dbReference type="FunFam" id="3.40.50.1000:FF:000001">
    <property type="entry name" value="Phospholipid-transporting ATPase IC"/>
    <property type="match status" value="1"/>
</dbReference>
<dbReference type="Pfam" id="PF00690">
    <property type="entry name" value="Cation_ATPase_N"/>
    <property type="match status" value="1"/>
</dbReference>
<dbReference type="SFLD" id="SFLDG00002">
    <property type="entry name" value="C1.7:_P-type_atpase_like"/>
    <property type="match status" value="1"/>
</dbReference>
<dbReference type="GO" id="GO:0036376">
    <property type="term" value="P:sodium ion export across plasma membrane"/>
    <property type="evidence" value="ECO:0007669"/>
    <property type="project" value="TreeGrafter"/>
</dbReference>
<evidence type="ECO:0000256" key="11">
    <source>
        <dbReference type="ARBA" id="ARBA00023136"/>
    </source>
</evidence>
<evidence type="ECO:0000259" key="13">
    <source>
        <dbReference type="SMART" id="SM00831"/>
    </source>
</evidence>
<dbReference type="PRINTS" id="PR00119">
    <property type="entry name" value="CATATPASE"/>
</dbReference>
<comment type="caution">
    <text evidence="14">The sequence shown here is derived from an EMBL/GenBank/DDBJ whole genome shotgun (WGS) entry which is preliminary data.</text>
</comment>
<dbReference type="FunFam" id="3.40.50.1000:FF:000028">
    <property type="entry name" value="Calcium-transporting P-type ATPase, putative"/>
    <property type="match status" value="1"/>
</dbReference>
<dbReference type="InterPro" id="IPR018303">
    <property type="entry name" value="ATPase_P-typ_P_site"/>
</dbReference>
<feature type="domain" description="Cation-transporting P-type ATPase N-terminal" evidence="13">
    <location>
        <begin position="8"/>
        <end position="81"/>
    </location>
</feature>
<dbReference type="EMBL" id="SLWL01000006">
    <property type="protein sequence ID" value="TCO13362.1"/>
    <property type="molecule type" value="Genomic_DNA"/>
</dbReference>
<dbReference type="InterPro" id="IPR036412">
    <property type="entry name" value="HAD-like_sf"/>
</dbReference>
<dbReference type="SUPFAM" id="SSF56784">
    <property type="entry name" value="HAD-like"/>
    <property type="match status" value="1"/>
</dbReference>
<keyword evidence="11 12" id="KW-0472">Membrane</keyword>
<dbReference type="GO" id="GO:0030007">
    <property type="term" value="P:intracellular potassium ion homeostasis"/>
    <property type="evidence" value="ECO:0007669"/>
    <property type="project" value="TreeGrafter"/>
</dbReference>
<keyword evidence="15" id="KW-1185">Reference proteome</keyword>
<keyword evidence="6" id="KW-0547">Nucleotide-binding</keyword>